<dbReference type="PANTHER" id="PTHR10775">
    <property type="entry name" value="OS08G0208400 PROTEIN"/>
    <property type="match status" value="1"/>
</dbReference>
<dbReference type="PANTHER" id="PTHR10775:SF182">
    <property type="entry name" value="TRANSPOSON, EN_SPM-LIKE, TRANSPOSASE-ASSOCIATED DOMAIN PROTEIN-RELATED"/>
    <property type="match status" value="1"/>
</dbReference>
<dbReference type="AlphaFoldDB" id="A0A816KTB4"/>
<dbReference type="EMBL" id="HG994369">
    <property type="protein sequence ID" value="CAF1925729.1"/>
    <property type="molecule type" value="Genomic_DNA"/>
</dbReference>
<organism evidence="1">
    <name type="scientific">Brassica napus</name>
    <name type="common">Rape</name>
    <dbReference type="NCBI Taxonomy" id="3708"/>
    <lineage>
        <taxon>Eukaryota</taxon>
        <taxon>Viridiplantae</taxon>
        <taxon>Streptophyta</taxon>
        <taxon>Embryophyta</taxon>
        <taxon>Tracheophyta</taxon>
        <taxon>Spermatophyta</taxon>
        <taxon>Magnoliopsida</taxon>
        <taxon>eudicotyledons</taxon>
        <taxon>Gunneridae</taxon>
        <taxon>Pentapetalae</taxon>
        <taxon>rosids</taxon>
        <taxon>malvids</taxon>
        <taxon>Brassicales</taxon>
        <taxon>Brassicaceae</taxon>
        <taxon>Brassiceae</taxon>
        <taxon>Brassica</taxon>
    </lineage>
</organism>
<proteinExistence type="predicted"/>
<dbReference type="Pfam" id="PF02992">
    <property type="entry name" value="Transposase_21"/>
    <property type="match status" value="1"/>
</dbReference>
<accession>A0A816KTB4</accession>
<dbReference type="InterPro" id="IPR004242">
    <property type="entry name" value="Transposase_21"/>
</dbReference>
<evidence type="ECO:0000313" key="1">
    <source>
        <dbReference type="EMBL" id="CAF1925729.1"/>
    </source>
</evidence>
<protein>
    <submittedName>
        <fullName evidence="1">(rape) hypothetical protein</fullName>
    </submittedName>
</protein>
<sequence length="134" mass="15747">MIYWKADANHLSCRFCGKPRFKVTSGRARVPYKRMWYLPLADRLKRLYQSERTASAMRWHKEHSSGGDIVHPSDAKAWKHFQSLYEGFASESRNFYLGLCTDGFNPFGKYGRQYSLWPVIVTPYNLPPVKEHQQ</sequence>
<dbReference type="Proteomes" id="UP001295469">
    <property type="component" value="Chromosome C05"/>
</dbReference>
<gene>
    <name evidence="1" type="ORF">DARMORV10_C05P13010.1</name>
</gene>
<reference evidence="1" key="1">
    <citation type="submission" date="2021-01" db="EMBL/GenBank/DDBJ databases">
        <authorList>
            <consortium name="Genoscope - CEA"/>
            <person name="William W."/>
        </authorList>
    </citation>
    <scope>NUCLEOTIDE SEQUENCE</scope>
</reference>
<name>A0A816KTB4_BRANA</name>